<protein>
    <recommendedName>
        <fullName evidence="2">histidine kinase</fullName>
        <ecNumber evidence="2">2.7.13.3</ecNumber>
    </recommendedName>
</protein>
<keyword evidence="3" id="KW-0597">Phosphoprotein</keyword>
<gene>
    <name evidence="11" type="ORF">PL2TA16_03326</name>
</gene>
<dbReference type="RefSeq" id="WP_023399204.1">
    <property type="nucleotide sequence ID" value="NZ_AUSV01000036.1"/>
</dbReference>
<dbReference type="PATRIC" id="fig|1353533.3.peg.2288"/>
<dbReference type="PANTHER" id="PTHR43065:SF10">
    <property type="entry name" value="PEROXIDE STRESS-ACTIVATED HISTIDINE KINASE MAK3"/>
    <property type="match status" value="1"/>
</dbReference>
<comment type="caution">
    <text evidence="11">The sequence shown here is derived from an EMBL/GenBank/DDBJ whole genome shotgun (WGS) entry which is preliminary data.</text>
</comment>
<dbReference type="GO" id="GO:0005524">
    <property type="term" value="F:ATP binding"/>
    <property type="evidence" value="ECO:0007669"/>
    <property type="project" value="UniProtKB-KW"/>
</dbReference>
<feature type="domain" description="Histidine kinase" evidence="10">
    <location>
        <begin position="65"/>
        <end position="316"/>
    </location>
</feature>
<dbReference type="InterPro" id="IPR036890">
    <property type="entry name" value="HATPase_C_sf"/>
</dbReference>
<evidence type="ECO:0000256" key="8">
    <source>
        <dbReference type="ARBA" id="ARBA00023012"/>
    </source>
</evidence>
<evidence type="ECO:0000313" key="11">
    <source>
        <dbReference type="EMBL" id="ESP93473.1"/>
    </source>
</evidence>
<dbReference type="SMART" id="SM00387">
    <property type="entry name" value="HATPase_c"/>
    <property type="match status" value="1"/>
</dbReference>
<dbReference type="SUPFAM" id="SSF47384">
    <property type="entry name" value="Homodimeric domain of signal transducing histidine kinase"/>
    <property type="match status" value="1"/>
</dbReference>
<evidence type="ECO:0000256" key="5">
    <source>
        <dbReference type="ARBA" id="ARBA00022741"/>
    </source>
</evidence>
<organism evidence="11 12">
    <name type="scientific">Pseudoalteromonas luteoviolacea (strain 2ta16)</name>
    <dbReference type="NCBI Taxonomy" id="1353533"/>
    <lineage>
        <taxon>Bacteria</taxon>
        <taxon>Pseudomonadati</taxon>
        <taxon>Pseudomonadota</taxon>
        <taxon>Gammaproteobacteria</taxon>
        <taxon>Alteromonadales</taxon>
        <taxon>Pseudoalteromonadaceae</taxon>
        <taxon>Pseudoalteromonas</taxon>
    </lineage>
</organism>
<dbReference type="InterPro" id="IPR004358">
    <property type="entry name" value="Sig_transdc_His_kin-like_C"/>
</dbReference>
<evidence type="ECO:0000256" key="4">
    <source>
        <dbReference type="ARBA" id="ARBA00022679"/>
    </source>
</evidence>
<dbReference type="PROSITE" id="PS50109">
    <property type="entry name" value="HIS_KIN"/>
    <property type="match status" value="1"/>
</dbReference>
<dbReference type="PRINTS" id="PR00344">
    <property type="entry name" value="BCTRLSENSOR"/>
</dbReference>
<evidence type="ECO:0000256" key="1">
    <source>
        <dbReference type="ARBA" id="ARBA00000085"/>
    </source>
</evidence>
<evidence type="ECO:0000259" key="10">
    <source>
        <dbReference type="PROSITE" id="PS50109"/>
    </source>
</evidence>
<dbReference type="GO" id="GO:0000155">
    <property type="term" value="F:phosphorelay sensor kinase activity"/>
    <property type="evidence" value="ECO:0007669"/>
    <property type="project" value="InterPro"/>
</dbReference>
<dbReference type="InterPro" id="IPR036097">
    <property type="entry name" value="HisK_dim/P_sf"/>
</dbReference>
<accession>V4HUM5</accession>
<keyword evidence="5" id="KW-0547">Nucleotide-binding</keyword>
<keyword evidence="7" id="KW-0067">ATP-binding</keyword>
<comment type="catalytic activity">
    <reaction evidence="1">
        <text>ATP + protein L-histidine = ADP + protein N-phospho-L-histidine.</text>
        <dbReference type="EC" id="2.7.13.3"/>
    </reaction>
</comment>
<evidence type="ECO:0000313" key="12">
    <source>
        <dbReference type="Proteomes" id="UP000017820"/>
    </source>
</evidence>
<dbReference type="Pfam" id="PF02518">
    <property type="entry name" value="HATPase_c"/>
    <property type="match status" value="1"/>
</dbReference>
<dbReference type="EC" id="2.7.13.3" evidence="2"/>
<evidence type="ECO:0000256" key="2">
    <source>
        <dbReference type="ARBA" id="ARBA00012438"/>
    </source>
</evidence>
<dbReference type="SUPFAM" id="SSF55874">
    <property type="entry name" value="ATPase domain of HSP90 chaperone/DNA topoisomerase II/histidine kinase"/>
    <property type="match status" value="1"/>
</dbReference>
<dbReference type="Proteomes" id="UP000017820">
    <property type="component" value="Unassembled WGS sequence"/>
</dbReference>
<dbReference type="EMBL" id="AUSV01000036">
    <property type="protein sequence ID" value="ESP93473.1"/>
    <property type="molecule type" value="Genomic_DNA"/>
</dbReference>
<dbReference type="CDD" id="cd00082">
    <property type="entry name" value="HisKA"/>
    <property type="match status" value="1"/>
</dbReference>
<dbReference type="PANTHER" id="PTHR43065">
    <property type="entry name" value="SENSOR HISTIDINE KINASE"/>
    <property type="match status" value="1"/>
</dbReference>
<evidence type="ECO:0000256" key="9">
    <source>
        <dbReference type="SAM" id="Coils"/>
    </source>
</evidence>
<keyword evidence="4" id="KW-0808">Transferase</keyword>
<dbReference type="AlphaFoldDB" id="V4HUM5"/>
<evidence type="ECO:0000256" key="7">
    <source>
        <dbReference type="ARBA" id="ARBA00022840"/>
    </source>
</evidence>
<keyword evidence="8" id="KW-0902">Two-component regulatory system</keyword>
<reference evidence="11 12" key="1">
    <citation type="submission" date="2013-07" db="EMBL/GenBank/DDBJ databases">
        <title>Draft genome sequence of Pseudoalteromonas luteoviolacea 2ta16.</title>
        <authorList>
            <person name="Allen E.E."/>
            <person name="Azam F."/>
            <person name="Podell S."/>
        </authorList>
    </citation>
    <scope>NUCLEOTIDE SEQUENCE [LARGE SCALE GENOMIC DNA]</scope>
    <source>
        <strain evidence="11 12">2ta16</strain>
    </source>
</reference>
<dbReference type="InterPro" id="IPR005467">
    <property type="entry name" value="His_kinase_dom"/>
</dbReference>
<dbReference type="InterPro" id="IPR003594">
    <property type="entry name" value="HATPase_dom"/>
</dbReference>
<dbReference type="Gene3D" id="1.10.287.130">
    <property type="match status" value="1"/>
</dbReference>
<name>V4HUM5_PSEL2</name>
<sequence>MQNYYKAYMREKQARDELEELLEEKTSKLYALNVELEKKIELLERQQVAVVQSEKMATLGTLSAGVAHEINNPLAYLTCNIDTLAVYSKDINEFLSLTSNYIDEKVSRDEFFERFHKLQQATDIAELIEDLSDISEDCKEGCDRISLIVKNLLDFAKPKADSSIEFEASEIITHATQLLENKLKLLQLDIDCEKNLLLKGSKPNLTQVLINTLVNAAQSCAEARNADSSFRGHIQISAFKSDKMVVIKIKDNGTGLEEADANRVFDPFYTTKPLGEGTGMGLAVVYGIISNHLGTVSISNNPDSGVTLSLELPLAF</sequence>
<evidence type="ECO:0000256" key="6">
    <source>
        <dbReference type="ARBA" id="ARBA00022777"/>
    </source>
</evidence>
<dbReference type="Gene3D" id="3.30.565.10">
    <property type="entry name" value="Histidine kinase-like ATPase, C-terminal domain"/>
    <property type="match status" value="1"/>
</dbReference>
<feature type="coiled-coil region" evidence="9">
    <location>
        <begin position="1"/>
        <end position="46"/>
    </location>
</feature>
<proteinExistence type="predicted"/>
<keyword evidence="6 11" id="KW-0418">Kinase</keyword>
<dbReference type="InterPro" id="IPR003661">
    <property type="entry name" value="HisK_dim/P_dom"/>
</dbReference>
<keyword evidence="9" id="KW-0175">Coiled coil</keyword>
<evidence type="ECO:0000256" key="3">
    <source>
        <dbReference type="ARBA" id="ARBA00022553"/>
    </source>
</evidence>